<dbReference type="Gene3D" id="3.30.457.10">
    <property type="entry name" value="Copper amine oxidase-like, N-terminal domain"/>
    <property type="match status" value="1"/>
</dbReference>
<keyword evidence="3" id="KW-1185">Reference proteome</keyword>
<protein>
    <submittedName>
        <fullName evidence="2">Copper amine oxidase N-terminal domain-containing protein</fullName>
    </submittedName>
</protein>
<feature type="domain" description="Copper amine oxidase-like N-terminal" evidence="1">
    <location>
        <begin position="4"/>
        <end position="81"/>
    </location>
</feature>
<dbReference type="EMBL" id="CP091430">
    <property type="protein sequence ID" value="UVI28297.1"/>
    <property type="molecule type" value="Genomic_DNA"/>
</dbReference>
<gene>
    <name evidence="2" type="ORF">L1F29_22975</name>
</gene>
<dbReference type="InterPro" id="IPR012854">
    <property type="entry name" value="Cu_amine_oxidase-like_N"/>
</dbReference>
<organism evidence="2 3">
    <name type="scientific">Paenibacillus spongiae</name>
    <dbReference type="NCBI Taxonomy" id="2909671"/>
    <lineage>
        <taxon>Bacteria</taxon>
        <taxon>Bacillati</taxon>
        <taxon>Bacillota</taxon>
        <taxon>Bacilli</taxon>
        <taxon>Bacillales</taxon>
        <taxon>Paenibacillaceae</taxon>
        <taxon>Paenibacillus</taxon>
    </lineage>
</organism>
<proteinExistence type="predicted"/>
<accession>A0ABY5S343</accession>
<sequence>MLWLGATVVWNPKDSSITAKKADTTIQLKLGSVRAKKNNQEITLGAAAQLVNTHTMVPLRFISESLGADVKCDPTTKTITITTQG</sequence>
<dbReference type="SUPFAM" id="SSF55383">
    <property type="entry name" value="Copper amine oxidase, domain N"/>
    <property type="match status" value="1"/>
</dbReference>
<evidence type="ECO:0000259" key="1">
    <source>
        <dbReference type="Pfam" id="PF07833"/>
    </source>
</evidence>
<dbReference type="Proteomes" id="UP001057877">
    <property type="component" value="Chromosome"/>
</dbReference>
<name>A0ABY5S343_9BACL</name>
<evidence type="ECO:0000313" key="2">
    <source>
        <dbReference type="EMBL" id="UVI28297.1"/>
    </source>
</evidence>
<reference evidence="2" key="1">
    <citation type="submission" date="2022-01" db="EMBL/GenBank/DDBJ databases">
        <title>Paenibacillus spongiae sp. nov., isolated from marine sponge.</title>
        <authorList>
            <person name="Li Z."/>
            <person name="Zhang M."/>
        </authorList>
    </citation>
    <scope>NUCLEOTIDE SEQUENCE</scope>
    <source>
        <strain evidence="2">PHS-Z3</strain>
    </source>
</reference>
<dbReference type="RefSeq" id="WP_258384385.1">
    <property type="nucleotide sequence ID" value="NZ_CP091430.1"/>
</dbReference>
<evidence type="ECO:0000313" key="3">
    <source>
        <dbReference type="Proteomes" id="UP001057877"/>
    </source>
</evidence>
<dbReference type="InterPro" id="IPR036582">
    <property type="entry name" value="Mao_N_sf"/>
</dbReference>
<dbReference type="Pfam" id="PF07833">
    <property type="entry name" value="Cu_amine_oxidN1"/>
    <property type="match status" value="1"/>
</dbReference>